<keyword evidence="8" id="KW-0012">Acyltransferase</keyword>
<feature type="transmembrane region" description="Helical" evidence="9">
    <location>
        <begin position="179"/>
        <end position="197"/>
    </location>
</feature>
<feature type="domain" description="CN hydrolase" evidence="10">
    <location>
        <begin position="210"/>
        <end position="434"/>
    </location>
</feature>
<evidence type="ECO:0000256" key="1">
    <source>
        <dbReference type="ARBA" id="ARBA00004651"/>
    </source>
</evidence>
<feature type="transmembrane region" description="Helical" evidence="9">
    <location>
        <begin position="444"/>
        <end position="464"/>
    </location>
</feature>
<dbReference type="Proteomes" id="UP000593892">
    <property type="component" value="Chromosome"/>
</dbReference>
<accession>A0A7S7NXU8</accession>
<feature type="transmembrane region" description="Helical" evidence="9">
    <location>
        <begin position="107"/>
        <end position="125"/>
    </location>
</feature>
<evidence type="ECO:0000256" key="3">
    <source>
        <dbReference type="ARBA" id="ARBA00022475"/>
    </source>
</evidence>
<dbReference type="Pfam" id="PF00795">
    <property type="entry name" value="CN_hydrolase"/>
    <property type="match status" value="1"/>
</dbReference>
<dbReference type="InterPro" id="IPR036526">
    <property type="entry name" value="C-N_Hydrolase_sf"/>
</dbReference>
<feature type="transmembrane region" description="Helical" evidence="9">
    <location>
        <begin position="28"/>
        <end position="44"/>
    </location>
</feature>
<name>A0A7S7NXU8_PALFE</name>
<evidence type="ECO:0000256" key="5">
    <source>
        <dbReference type="ARBA" id="ARBA00022692"/>
    </source>
</evidence>
<evidence type="ECO:0000256" key="6">
    <source>
        <dbReference type="ARBA" id="ARBA00022989"/>
    </source>
</evidence>
<gene>
    <name evidence="11" type="ORF">IRI77_17970</name>
</gene>
<dbReference type="EMBL" id="CP063849">
    <property type="protein sequence ID" value="QOY91752.1"/>
    <property type="molecule type" value="Genomic_DNA"/>
</dbReference>
<reference evidence="11 12" key="1">
    <citation type="submission" date="2020-10" db="EMBL/GenBank/DDBJ databases">
        <title>Complete genome sequence of Paludibaculum fermentans P105T, a facultatively anaerobic acidobacterium capable of dissimilatory Fe(III) reduction.</title>
        <authorList>
            <person name="Dedysh S.N."/>
            <person name="Beletsky A.V."/>
            <person name="Kulichevskaya I.S."/>
            <person name="Mardanov A.V."/>
            <person name="Ravin N.V."/>
        </authorList>
    </citation>
    <scope>NUCLEOTIDE SEQUENCE [LARGE SCALE GENOMIC DNA]</scope>
    <source>
        <strain evidence="11 12">P105</strain>
    </source>
</reference>
<dbReference type="RefSeq" id="WP_194453406.1">
    <property type="nucleotide sequence ID" value="NZ_CP063849.1"/>
</dbReference>
<dbReference type="AlphaFoldDB" id="A0A7S7NXU8"/>
<keyword evidence="6 9" id="KW-1133">Transmembrane helix</keyword>
<feature type="transmembrane region" description="Helical" evidence="9">
    <location>
        <begin position="51"/>
        <end position="73"/>
    </location>
</feature>
<dbReference type="GO" id="GO:0016410">
    <property type="term" value="F:N-acyltransferase activity"/>
    <property type="evidence" value="ECO:0007669"/>
    <property type="project" value="InterPro"/>
</dbReference>
<dbReference type="GO" id="GO:0042158">
    <property type="term" value="P:lipoprotein biosynthetic process"/>
    <property type="evidence" value="ECO:0007669"/>
    <property type="project" value="InterPro"/>
</dbReference>
<evidence type="ECO:0000256" key="4">
    <source>
        <dbReference type="ARBA" id="ARBA00022679"/>
    </source>
</evidence>
<proteinExistence type="inferred from homology"/>
<dbReference type="KEGG" id="pfer:IRI77_17970"/>
<evidence type="ECO:0000256" key="9">
    <source>
        <dbReference type="SAM" id="Phobius"/>
    </source>
</evidence>
<feature type="transmembrane region" description="Helical" evidence="9">
    <location>
        <begin position="79"/>
        <end position="100"/>
    </location>
</feature>
<evidence type="ECO:0000256" key="8">
    <source>
        <dbReference type="ARBA" id="ARBA00023315"/>
    </source>
</evidence>
<keyword evidence="12" id="KW-1185">Reference proteome</keyword>
<protein>
    <recommendedName>
        <fullName evidence="10">CN hydrolase domain-containing protein</fullName>
    </recommendedName>
</protein>
<sequence length="470" mass="51323">MLKPAVAALSAVALSAAAIFFADSLHPVWWLMWLAPLPVLLLAQRLKALPLLGAAFLAWAIGHLNLVSYYRIVQIPYPIITLAVTAPAALFGLAVLLYRFLLLRGHALAAAAAFASFWTLCQYLIEYSGGSYGDLAYTQMDCLPLLQLASVTGMSGITFIVMFIPASAAAAVTTRANRALLAVTAAVLVAVFGFGIARLGGDSDDDPTVVVGMVVSDLKENLLPEKPGEASRLLRQYAEEAVKLGRRGARIILLPEMAAVVTPDHIEELDQLFGQAARAANARILVPIIHPLPEGRRNEARLYDATGRLEATYWKHHLVPVLEDRTRPGTEMAILRDPRSTLGIEICRDMDFVPLARRYGREGVGLLLVPAWDFVVDDWLHSRMAFMRGVENGFHIARLAKQGRMTLLDTRGRVRTERHSNAAPFSTLLAPVGLQAQPTLYTRWGDWFIGVLAVLLVASLASGLRRRSAP</sequence>
<dbReference type="PROSITE" id="PS50263">
    <property type="entry name" value="CN_HYDROLASE"/>
    <property type="match status" value="1"/>
</dbReference>
<dbReference type="Pfam" id="PF20154">
    <property type="entry name" value="LNT_N"/>
    <property type="match status" value="1"/>
</dbReference>
<keyword evidence="7 9" id="KW-0472">Membrane</keyword>
<dbReference type="SUPFAM" id="SSF56317">
    <property type="entry name" value="Carbon-nitrogen hydrolase"/>
    <property type="match status" value="1"/>
</dbReference>
<dbReference type="InterPro" id="IPR045378">
    <property type="entry name" value="LNT_N"/>
</dbReference>
<keyword evidence="4" id="KW-0808">Transferase</keyword>
<comment type="similarity">
    <text evidence="2">Belongs to the CN hydrolase family. Apolipoprotein N-acyltransferase subfamily.</text>
</comment>
<evidence type="ECO:0000313" key="12">
    <source>
        <dbReference type="Proteomes" id="UP000593892"/>
    </source>
</evidence>
<evidence type="ECO:0000259" key="10">
    <source>
        <dbReference type="PROSITE" id="PS50263"/>
    </source>
</evidence>
<dbReference type="PANTHER" id="PTHR38686">
    <property type="entry name" value="APOLIPOPROTEIN N-ACYLTRANSFERASE"/>
    <property type="match status" value="1"/>
</dbReference>
<organism evidence="11 12">
    <name type="scientific">Paludibaculum fermentans</name>
    <dbReference type="NCBI Taxonomy" id="1473598"/>
    <lineage>
        <taxon>Bacteria</taxon>
        <taxon>Pseudomonadati</taxon>
        <taxon>Acidobacteriota</taxon>
        <taxon>Terriglobia</taxon>
        <taxon>Bryobacterales</taxon>
        <taxon>Bryobacteraceae</taxon>
        <taxon>Paludibaculum</taxon>
    </lineage>
</organism>
<dbReference type="GO" id="GO:0005886">
    <property type="term" value="C:plasma membrane"/>
    <property type="evidence" value="ECO:0007669"/>
    <property type="project" value="UniProtKB-SubCell"/>
</dbReference>
<comment type="subcellular location">
    <subcellularLocation>
        <location evidence="1">Cell membrane</location>
        <topology evidence="1">Multi-pass membrane protein</topology>
    </subcellularLocation>
</comment>
<keyword evidence="5 9" id="KW-0812">Transmembrane</keyword>
<dbReference type="Gene3D" id="3.60.110.10">
    <property type="entry name" value="Carbon-nitrogen hydrolase"/>
    <property type="match status" value="1"/>
</dbReference>
<evidence type="ECO:0000256" key="2">
    <source>
        <dbReference type="ARBA" id="ARBA00010065"/>
    </source>
</evidence>
<dbReference type="PANTHER" id="PTHR38686:SF1">
    <property type="entry name" value="APOLIPOPROTEIN N-ACYLTRANSFERASE"/>
    <property type="match status" value="1"/>
</dbReference>
<evidence type="ECO:0000313" key="11">
    <source>
        <dbReference type="EMBL" id="QOY91752.1"/>
    </source>
</evidence>
<evidence type="ECO:0000256" key="7">
    <source>
        <dbReference type="ARBA" id="ARBA00023136"/>
    </source>
</evidence>
<feature type="transmembrane region" description="Helical" evidence="9">
    <location>
        <begin position="145"/>
        <end position="172"/>
    </location>
</feature>
<dbReference type="InterPro" id="IPR003010">
    <property type="entry name" value="C-N_Hydrolase"/>
</dbReference>
<keyword evidence="3" id="KW-1003">Cell membrane</keyword>
<dbReference type="InterPro" id="IPR004563">
    <property type="entry name" value="Apolipo_AcylTrfase"/>
</dbReference>